<dbReference type="PANTHER" id="PTHR48287">
    <property type="entry name" value="ARM REPEAT SUPERFAMILY PROTEIN"/>
    <property type="match status" value="1"/>
</dbReference>
<dbReference type="PANTHER" id="PTHR48287:SF1">
    <property type="entry name" value="ARM REPEAT SUPERFAMILY PROTEIN"/>
    <property type="match status" value="1"/>
</dbReference>
<evidence type="ECO:0000256" key="1">
    <source>
        <dbReference type="SAM" id="MobiDB-lite"/>
    </source>
</evidence>
<dbReference type="GO" id="GO:0005634">
    <property type="term" value="C:nucleus"/>
    <property type="evidence" value="ECO:0007669"/>
    <property type="project" value="UniProtKB-SubCell"/>
</dbReference>
<name>A0A1X0P4Y1_9TRYP</name>
<dbReference type="VEuPathDB" id="TriTrypDB:TM35_000051950"/>
<evidence type="ECO:0000259" key="2">
    <source>
        <dbReference type="Pfam" id="PF08161"/>
    </source>
</evidence>
<dbReference type="OrthoDB" id="2192888at2759"/>
<comment type="caution">
    <text evidence="3">The sequence shown here is derived from an EMBL/GenBank/DDBJ whole genome shotgun (WGS) entry which is preliminary data.</text>
</comment>
<dbReference type="SUPFAM" id="SSF48371">
    <property type="entry name" value="ARM repeat"/>
    <property type="match status" value="1"/>
</dbReference>
<dbReference type="RefSeq" id="XP_028885665.1">
    <property type="nucleotide sequence ID" value="XM_029022850.1"/>
</dbReference>
<proteinExistence type="predicted"/>
<dbReference type="InterPro" id="IPR016024">
    <property type="entry name" value="ARM-type_fold"/>
</dbReference>
<accession>A0A1X0P4Y1</accession>
<dbReference type="EMBL" id="NBCO01000005">
    <property type="protein sequence ID" value="ORC91599.1"/>
    <property type="molecule type" value="Genomic_DNA"/>
</dbReference>
<evidence type="ECO:0000313" key="4">
    <source>
        <dbReference type="Proteomes" id="UP000192257"/>
    </source>
</evidence>
<feature type="domain" description="RRP12 HEAT" evidence="2">
    <location>
        <begin position="276"/>
        <end position="518"/>
    </location>
</feature>
<evidence type="ECO:0000313" key="3">
    <source>
        <dbReference type="EMBL" id="ORC91599.1"/>
    </source>
</evidence>
<dbReference type="InterPro" id="IPR012978">
    <property type="entry name" value="HEAT_RRP12"/>
</dbReference>
<dbReference type="GeneID" id="39982630"/>
<organism evidence="3 4">
    <name type="scientific">Trypanosoma theileri</name>
    <dbReference type="NCBI Taxonomy" id="67003"/>
    <lineage>
        <taxon>Eukaryota</taxon>
        <taxon>Discoba</taxon>
        <taxon>Euglenozoa</taxon>
        <taxon>Kinetoplastea</taxon>
        <taxon>Metakinetoplastina</taxon>
        <taxon>Trypanosomatida</taxon>
        <taxon>Trypanosomatidae</taxon>
        <taxon>Trypanosoma</taxon>
    </lineage>
</organism>
<keyword evidence="4" id="KW-1185">Reference proteome</keyword>
<dbReference type="Proteomes" id="UP000192257">
    <property type="component" value="Unassembled WGS sequence"/>
</dbReference>
<reference evidence="3 4" key="1">
    <citation type="submission" date="2017-03" db="EMBL/GenBank/DDBJ databases">
        <title>An alternative strategy for trypanosome survival in the mammalian bloodstream revealed through genome and transcriptome analysis of the ubiquitous bovine parasite Trypanosoma (Megatrypanum) theileri.</title>
        <authorList>
            <person name="Kelly S."/>
            <person name="Ivens A."/>
            <person name="Mott A."/>
            <person name="O'Neill E."/>
            <person name="Emms D."/>
            <person name="Macleod O."/>
            <person name="Voorheis P."/>
            <person name="Matthews J."/>
            <person name="Matthews K."/>
            <person name="Carrington M."/>
        </authorList>
    </citation>
    <scope>NUCLEOTIDE SEQUENCE [LARGE SCALE GENOMIC DNA]</scope>
    <source>
        <strain evidence="3">Edinburgh</strain>
    </source>
</reference>
<dbReference type="InterPro" id="IPR052087">
    <property type="entry name" value="RRP12"/>
</dbReference>
<gene>
    <name evidence="3" type="ORF">TM35_000051950</name>
</gene>
<feature type="compositionally biased region" description="Acidic residues" evidence="1">
    <location>
        <begin position="554"/>
        <end position="566"/>
    </location>
</feature>
<feature type="region of interest" description="Disordered" evidence="1">
    <location>
        <begin position="554"/>
        <end position="578"/>
    </location>
</feature>
<sequence>MGVHKVPTRAGAGHNSNSNNAKMTLKRARKGANLSRQKLLQLRRQMMAAKQQKLELQKAEVKKVVAKRVQTAQNKKTHKTFDHTILKCVQDGLVESIEGLGETVSPLSLFMAAFTALSRSPEKHHIPYILAILSACAPRLSQGVLLHQLEAAITLIEQIIAENLTSNHLVVAKAMKFAQQIMLSIQTPSMKVLKIFSRLEPSKLRVDAMQMYVVVFRKFLEHAALSSSLTGTSHQRPTRDSPTSDYCLNENQKFFIQALPRFVELCIGNFTDSPVSVVSATVSELCSLLRRTLSPYIVESSEGREAIEGIVSNQLLELLKPHHQVYWGFALEIFEALFERINYLKRTPAGDALPLTKRFPSFSFLLRVLNKLRGMDDSKLNGKIERVMVAIGKGMSVREFVEIIPFDPRRAYEVEINGGNAANEEAAWANSYILNILRRIASHDSLPFFVEYFFPLIQFTRNVALEYEKQRRPEFSLRWTSLLQQYWRVGVGFCHYPRIVTKDSFRDVAKQLVGLLSHALFVDTGATALHVLCDGYYELSNAVSLDEDYDDVEDVDDNNMEEEKLEEDQREKISRGKRNIQQQKNTLEEDTYFLALNDPTWNRHVYHGISQETAKHVCEEIIAKFSVNIMPKLCNTFETHDSTAVLLAIQSFSRVCTPDVMQVILKGILDLGMNIVNQTQQKEIVPGKKASHEPLTGKRRMVLDISCAVVSQISAEHVEKLFNDIIEPVLMDPAPESRLLQKKAYKLLYAMFEHRIKEIFPMFPRIAGILAVGRQHLTISGTKMRLRCLVWALDACKMYHPDQLVSMIRSTVGETIMLSRERSSETRAASMDLLEKMQRYLVGSGCPVNMLLHLVLAGFSGKTPWMISSTLVAMAKLVYVTHQELPEEDLNSAIALGFRMMESTSLDVRSAGAMFARMVLKLMKRCPRIATAVEKSLPKLLLAIALITSQPRVSSNTRVQMRVLLEKCIKRFTFERLEPIFPIGSKNFLRYTHKMMKREQKKEERELKKRVDEKKNEFDRLFLGVALKAGTEDDAERDLLQAGGVTNFVSTHASPSFYSSHNNDDDSGDELDNMHIEFQEGKLHIMSMEDKRKQDDHKRRQEMAERLLRRNNGLIHAEALNDAAVGKRGKRSRADAEDFENDELMLRYGNKINGEAVERATTTAEPRVGPGVNQIAKLRDQMREKRELKRARVEEDIRKGDEFKGTGQGDVKRGNMAPFAYVPLNRQFMNKRHQREAVQRLEAVVHEHLKGNKAKLARSSKKKGGK</sequence>
<dbReference type="AlphaFoldDB" id="A0A1X0P4Y1"/>
<dbReference type="Pfam" id="PF08161">
    <property type="entry name" value="RRP12_HEAT"/>
    <property type="match status" value="1"/>
</dbReference>
<protein>
    <submittedName>
        <fullName evidence="3">Ribosomal rRNA-processing protein 12</fullName>
    </submittedName>
</protein>
<feature type="region of interest" description="Disordered" evidence="1">
    <location>
        <begin position="1"/>
        <end position="33"/>
    </location>
</feature>
<dbReference type="STRING" id="67003.A0A1X0P4Y1"/>